<proteinExistence type="predicted"/>
<dbReference type="RefSeq" id="WP_229809597.1">
    <property type="nucleotide sequence ID" value="NZ_BMXI01000021.1"/>
</dbReference>
<accession>A0A918TXR2</accession>
<dbReference type="AlphaFoldDB" id="A0A918TXR2"/>
<name>A0A918TXR2_9BACT</name>
<reference evidence="3" key="2">
    <citation type="submission" date="2020-09" db="EMBL/GenBank/DDBJ databases">
        <authorList>
            <person name="Sun Q."/>
            <person name="Kim S."/>
        </authorList>
    </citation>
    <scope>NUCLEOTIDE SEQUENCE</scope>
    <source>
        <strain evidence="3">KCTC 12988</strain>
    </source>
</reference>
<gene>
    <name evidence="3" type="ORF">GCM10007100_37670</name>
</gene>
<keyword evidence="2" id="KW-0812">Transmembrane</keyword>
<feature type="transmembrane region" description="Helical" evidence="2">
    <location>
        <begin position="14"/>
        <end position="35"/>
    </location>
</feature>
<dbReference type="EMBL" id="BMXI01000021">
    <property type="protein sequence ID" value="GHC66330.1"/>
    <property type="molecule type" value="Genomic_DNA"/>
</dbReference>
<dbReference type="Proteomes" id="UP000644507">
    <property type="component" value="Unassembled WGS sequence"/>
</dbReference>
<organism evidence="3 4">
    <name type="scientific">Roseibacillus persicicus</name>
    <dbReference type="NCBI Taxonomy" id="454148"/>
    <lineage>
        <taxon>Bacteria</taxon>
        <taxon>Pseudomonadati</taxon>
        <taxon>Verrucomicrobiota</taxon>
        <taxon>Verrucomicrobiia</taxon>
        <taxon>Verrucomicrobiales</taxon>
        <taxon>Verrucomicrobiaceae</taxon>
        <taxon>Roseibacillus</taxon>
    </lineage>
</organism>
<feature type="compositionally biased region" description="Basic and acidic residues" evidence="1">
    <location>
        <begin position="83"/>
        <end position="92"/>
    </location>
</feature>
<reference evidence="3" key="1">
    <citation type="journal article" date="2014" name="Int. J. Syst. Evol. Microbiol.">
        <title>Complete genome sequence of Corynebacterium casei LMG S-19264T (=DSM 44701T), isolated from a smear-ripened cheese.</title>
        <authorList>
            <consortium name="US DOE Joint Genome Institute (JGI-PGF)"/>
            <person name="Walter F."/>
            <person name="Albersmeier A."/>
            <person name="Kalinowski J."/>
            <person name="Ruckert C."/>
        </authorList>
    </citation>
    <scope>NUCLEOTIDE SEQUENCE</scope>
    <source>
        <strain evidence="3">KCTC 12988</strain>
    </source>
</reference>
<sequence length="92" mass="9966">MAEEDSKNFMGSRWTLLGVISLVGVVGSLILPFVVEELDSRESEANSTSLEQGGLRDGGEMEIAGRAKEGDVPQPDEEESRDADDALQRTLQ</sequence>
<feature type="region of interest" description="Disordered" evidence="1">
    <location>
        <begin position="39"/>
        <end position="92"/>
    </location>
</feature>
<protein>
    <submittedName>
        <fullName evidence="3">Uncharacterized protein</fullName>
    </submittedName>
</protein>
<keyword evidence="2" id="KW-1133">Transmembrane helix</keyword>
<keyword evidence="4" id="KW-1185">Reference proteome</keyword>
<keyword evidence="2" id="KW-0472">Membrane</keyword>
<evidence type="ECO:0000313" key="3">
    <source>
        <dbReference type="EMBL" id="GHC66330.1"/>
    </source>
</evidence>
<evidence type="ECO:0000256" key="1">
    <source>
        <dbReference type="SAM" id="MobiDB-lite"/>
    </source>
</evidence>
<feature type="compositionally biased region" description="Basic and acidic residues" evidence="1">
    <location>
        <begin position="57"/>
        <end position="71"/>
    </location>
</feature>
<evidence type="ECO:0000313" key="4">
    <source>
        <dbReference type="Proteomes" id="UP000644507"/>
    </source>
</evidence>
<comment type="caution">
    <text evidence="3">The sequence shown here is derived from an EMBL/GenBank/DDBJ whole genome shotgun (WGS) entry which is preliminary data.</text>
</comment>
<evidence type="ECO:0000256" key="2">
    <source>
        <dbReference type="SAM" id="Phobius"/>
    </source>
</evidence>